<sequence>WSTAARNCRSSPRPPPRRRPPPSWPRSSGSCATRRRRSRRRARRRLARPGRALRCSRPPGTRRTTPRGSAALAA</sequence>
<dbReference type="AlphaFoldDB" id="A0A6J4S2B6"/>
<protein>
    <submittedName>
        <fullName evidence="2">Uncharacterized protein</fullName>
    </submittedName>
</protein>
<dbReference type="EMBL" id="CADCVQ010000056">
    <property type="protein sequence ID" value="CAA9487998.1"/>
    <property type="molecule type" value="Genomic_DNA"/>
</dbReference>
<reference evidence="2" key="1">
    <citation type="submission" date="2020-02" db="EMBL/GenBank/DDBJ databases">
        <authorList>
            <person name="Meier V. D."/>
        </authorList>
    </citation>
    <scope>NUCLEOTIDE SEQUENCE</scope>
    <source>
        <strain evidence="2">AVDCRST_MAG67</strain>
    </source>
</reference>
<feature type="compositionally biased region" description="Basic residues" evidence="1">
    <location>
        <begin position="33"/>
        <end position="48"/>
    </location>
</feature>
<feature type="non-terminal residue" evidence="2">
    <location>
        <position position="1"/>
    </location>
</feature>
<gene>
    <name evidence="2" type="ORF">AVDCRST_MAG67-1169</name>
</gene>
<feature type="compositionally biased region" description="Low complexity" evidence="1">
    <location>
        <begin position="49"/>
        <end position="68"/>
    </location>
</feature>
<accession>A0A6J4S2B6</accession>
<proteinExistence type="predicted"/>
<organism evidence="2">
    <name type="scientific">uncultured Solirubrobacteraceae bacterium</name>
    <dbReference type="NCBI Taxonomy" id="1162706"/>
    <lineage>
        <taxon>Bacteria</taxon>
        <taxon>Bacillati</taxon>
        <taxon>Actinomycetota</taxon>
        <taxon>Thermoleophilia</taxon>
        <taxon>Solirubrobacterales</taxon>
        <taxon>Solirubrobacteraceae</taxon>
        <taxon>environmental samples</taxon>
    </lineage>
</organism>
<evidence type="ECO:0000256" key="1">
    <source>
        <dbReference type="SAM" id="MobiDB-lite"/>
    </source>
</evidence>
<evidence type="ECO:0000313" key="2">
    <source>
        <dbReference type="EMBL" id="CAA9487998.1"/>
    </source>
</evidence>
<feature type="region of interest" description="Disordered" evidence="1">
    <location>
        <begin position="1"/>
        <end position="74"/>
    </location>
</feature>
<name>A0A6J4S2B6_9ACTN</name>
<feature type="non-terminal residue" evidence="2">
    <location>
        <position position="74"/>
    </location>
</feature>